<evidence type="ECO:0000256" key="1">
    <source>
        <dbReference type="SAM" id="MobiDB-lite"/>
    </source>
</evidence>
<dbReference type="GO" id="GO:0030414">
    <property type="term" value="F:peptidase inhibitor activity"/>
    <property type="evidence" value="ECO:0007669"/>
    <property type="project" value="TreeGrafter"/>
</dbReference>
<dbReference type="AlphaFoldDB" id="A0A1L7XKR7"/>
<dbReference type="PANTHER" id="PTHR11362">
    <property type="entry name" value="PHOSPHATIDYLETHANOLAMINE-BINDING PROTEIN"/>
    <property type="match status" value="1"/>
</dbReference>
<dbReference type="EMBL" id="FJOG01000031">
    <property type="protein sequence ID" value="CZR65526.1"/>
    <property type="molecule type" value="Genomic_DNA"/>
</dbReference>
<dbReference type="Pfam" id="PF01161">
    <property type="entry name" value="PBP"/>
    <property type="match status" value="1"/>
</dbReference>
<proteinExistence type="predicted"/>
<evidence type="ECO:0000313" key="3">
    <source>
        <dbReference type="EMBL" id="CZR65526.1"/>
    </source>
</evidence>
<dbReference type="InterPro" id="IPR008914">
    <property type="entry name" value="PEBP"/>
</dbReference>
<feature type="chain" id="PRO_5012318245" description="PEBP-like protein" evidence="2">
    <location>
        <begin position="18"/>
        <end position="215"/>
    </location>
</feature>
<dbReference type="InterPro" id="IPR036610">
    <property type="entry name" value="PEBP-like_sf"/>
</dbReference>
<dbReference type="Proteomes" id="UP000184330">
    <property type="component" value="Unassembled WGS sequence"/>
</dbReference>
<evidence type="ECO:0000256" key="2">
    <source>
        <dbReference type="SAM" id="SignalP"/>
    </source>
</evidence>
<dbReference type="GO" id="GO:0005543">
    <property type="term" value="F:phospholipid binding"/>
    <property type="evidence" value="ECO:0007669"/>
    <property type="project" value="TreeGrafter"/>
</dbReference>
<dbReference type="SUPFAM" id="SSF49777">
    <property type="entry name" value="PEBP-like"/>
    <property type="match status" value="1"/>
</dbReference>
<sequence length="215" mass="22684">MLFAALSTLLVAGVTLAQTPSGFSPNVTAHLDVIFGSTAITPGLQMQKSAVASMPTIGTQTDLTGTYVYFMIDIDLPPTNSGGPRGTVLHGMITGFKSSGTTKGTTHVLTSKDTGPSSYFGPSPPSETPAHPHYYIELLFEQPANFAVPSAMKSQVSSRLNFNVTQFIDLAGLKDPVAANYFWLLGSGFARVRFESLLGGDQESGPLDCPLPVPI</sequence>
<name>A0A1L7XKR7_9HELO</name>
<dbReference type="CDD" id="cd00866">
    <property type="entry name" value="PEBP_euk"/>
    <property type="match status" value="1"/>
</dbReference>
<protein>
    <recommendedName>
        <fullName evidence="5">PEBP-like protein</fullName>
    </recommendedName>
</protein>
<dbReference type="GO" id="GO:0030162">
    <property type="term" value="P:regulation of proteolysis"/>
    <property type="evidence" value="ECO:0007669"/>
    <property type="project" value="TreeGrafter"/>
</dbReference>
<dbReference type="PANTHER" id="PTHR11362:SF141">
    <property type="entry name" value="PHOSPHATIDYLETHANOLAMINE-BINDING PROTEIN"/>
    <property type="match status" value="1"/>
</dbReference>
<feature type="signal peptide" evidence="2">
    <location>
        <begin position="1"/>
        <end position="17"/>
    </location>
</feature>
<evidence type="ECO:0000313" key="4">
    <source>
        <dbReference type="Proteomes" id="UP000184330"/>
    </source>
</evidence>
<keyword evidence="2" id="KW-0732">Signal</keyword>
<dbReference type="InterPro" id="IPR035810">
    <property type="entry name" value="PEBP_euk"/>
</dbReference>
<evidence type="ECO:0008006" key="5">
    <source>
        <dbReference type="Google" id="ProtNLM"/>
    </source>
</evidence>
<feature type="region of interest" description="Disordered" evidence="1">
    <location>
        <begin position="103"/>
        <end position="126"/>
    </location>
</feature>
<keyword evidence="4" id="KW-1185">Reference proteome</keyword>
<reference evidence="3 4" key="1">
    <citation type="submission" date="2016-03" db="EMBL/GenBank/DDBJ databases">
        <authorList>
            <person name="Ploux O."/>
        </authorList>
    </citation>
    <scope>NUCLEOTIDE SEQUENCE [LARGE SCALE GENOMIC DNA]</scope>
    <source>
        <strain evidence="3 4">UAMH 11012</strain>
    </source>
</reference>
<gene>
    <name evidence="3" type="ORF">PAC_15426</name>
</gene>
<dbReference type="STRING" id="576137.A0A1L7XKR7"/>
<dbReference type="OrthoDB" id="2506647at2759"/>
<dbReference type="Gene3D" id="3.90.280.10">
    <property type="entry name" value="PEBP-like"/>
    <property type="match status" value="1"/>
</dbReference>
<dbReference type="GO" id="GO:0046578">
    <property type="term" value="P:regulation of Ras protein signal transduction"/>
    <property type="evidence" value="ECO:0007669"/>
    <property type="project" value="TreeGrafter"/>
</dbReference>
<accession>A0A1L7XKR7</accession>
<organism evidence="3 4">
    <name type="scientific">Phialocephala subalpina</name>
    <dbReference type="NCBI Taxonomy" id="576137"/>
    <lineage>
        <taxon>Eukaryota</taxon>
        <taxon>Fungi</taxon>
        <taxon>Dikarya</taxon>
        <taxon>Ascomycota</taxon>
        <taxon>Pezizomycotina</taxon>
        <taxon>Leotiomycetes</taxon>
        <taxon>Helotiales</taxon>
        <taxon>Mollisiaceae</taxon>
        <taxon>Phialocephala</taxon>
        <taxon>Phialocephala fortinii species complex</taxon>
    </lineage>
</organism>